<organism evidence="9 10">
    <name type="scientific">Polynucleobacter kasalickyi</name>
    <dbReference type="NCBI Taxonomy" id="1938817"/>
    <lineage>
        <taxon>Bacteria</taxon>
        <taxon>Pseudomonadati</taxon>
        <taxon>Pseudomonadota</taxon>
        <taxon>Betaproteobacteria</taxon>
        <taxon>Burkholderiales</taxon>
        <taxon>Burkholderiaceae</taxon>
        <taxon>Polynucleobacter</taxon>
    </lineage>
</organism>
<evidence type="ECO:0000313" key="9">
    <source>
        <dbReference type="EMBL" id="SMC76201.1"/>
    </source>
</evidence>
<dbReference type="OrthoDB" id="9814063at2"/>
<protein>
    <submittedName>
        <fullName evidence="9">Cytochrome c</fullName>
    </submittedName>
</protein>
<feature type="domain" description="Cytochrome c" evidence="8">
    <location>
        <begin position="27"/>
        <end position="113"/>
    </location>
</feature>
<dbReference type="InterPro" id="IPR036909">
    <property type="entry name" value="Cyt_c-like_dom_sf"/>
</dbReference>
<evidence type="ECO:0000256" key="6">
    <source>
        <dbReference type="PIRSR" id="PIRSR602324-1"/>
    </source>
</evidence>
<feature type="binding site" description="covalent" evidence="6">
    <location>
        <position position="45"/>
    </location>
    <ligand>
        <name>heme c</name>
        <dbReference type="ChEBI" id="CHEBI:61717"/>
    </ligand>
</feature>
<name>A0A1W2BTI9_9BURK</name>
<keyword evidence="7" id="KW-0732">Signal</keyword>
<feature type="binding site" description="covalent" evidence="6">
    <location>
        <position position="90"/>
    </location>
    <ligand>
        <name>heme c</name>
        <dbReference type="ChEBI" id="CHEBI:61717"/>
    </ligand>
</feature>
<dbReference type="InterPro" id="IPR002324">
    <property type="entry name" value="Cyt_c_ID"/>
</dbReference>
<keyword evidence="1" id="KW-0813">Transport</keyword>
<comment type="PTM">
    <text evidence="6">Binds 1 heme c group covalently per subunit.</text>
</comment>
<evidence type="ECO:0000256" key="3">
    <source>
        <dbReference type="ARBA" id="ARBA00022723"/>
    </source>
</evidence>
<keyword evidence="4" id="KW-0249">Electron transport</keyword>
<feature type="binding site" description="covalent" evidence="6">
    <location>
        <position position="41"/>
    </location>
    <ligand>
        <name>heme c</name>
        <dbReference type="ChEBI" id="CHEBI:61717"/>
    </ligand>
</feature>
<feature type="chain" id="PRO_5012303394" evidence="7">
    <location>
        <begin position="27"/>
        <end position="117"/>
    </location>
</feature>
<dbReference type="GO" id="GO:0009055">
    <property type="term" value="F:electron transfer activity"/>
    <property type="evidence" value="ECO:0007669"/>
    <property type="project" value="InterPro"/>
</dbReference>
<keyword evidence="10" id="KW-1185">Reference proteome</keyword>
<dbReference type="EMBL" id="FWXJ01000015">
    <property type="protein sequence ID" value="SMC76201.1"/>
    <property type="molecule type" value="Genomic_DNA"/>
</dbReference>
<dbReference type="RefSeq" id="WP_084285418.1">
    <property type="nucleotide sequence ID" value="NZ_FWXJ01000015.1"/>
</dbReference>
<keyword evidence="2 6" id="KW-0349">Heme</keyword>
<dbReference type="PRINTS" id="PR00606">
    <property type="entry name" value="CYTCHROMECID"/>
</dbReference>
<gene>
    <name evidence="9" type="ORF">SAMN06296008_11566</name>
</gene>
<dbReference type="SUPFAM" id="SSF46626">
    <property type="entry name" value="Cytochrome c"/>
    <property type="match status" value="1"/>
</dbReference>
<accession>A0A1W2BTI9</accession>
<dbReference type="Proteomes" id="UP000192708">
    <property type="component" value="Unassembled WGS sequence"/>
</dbReference>
<reference evidence="9 10" key="1">
    <citation type="submission" date="2017-04" db="EMBL/GenBank/DDBJ databases">
        <authorList>
            <person name="Afonso C.L."/>
            <person name="Miller P.J."/>
            <person name="Scott M.A."/>
            <person name="Spackman E."/>
            <person name="Goraichik I."/>
            <person name="Dimitrov K.M."/>
            <person name="Suarez D.L."/>
            <person name="Swayne D.E."/>
        </authorList>
    </citation>
    <scope>NUCLEOTIDE SEQUENCE [LARGE SCALE GENOMIC DNA]</scope>
    <source>
        <strain evidence="9 10">VK13</strain>
    </source>
</reference>
<evidence type="ECO:0000256" key="1">
    <source>
        <dbReference type="ARBA" id="ARBA00022448"/>
    </source>
</evidence>
<feature type="signal peptide" evidence="7">
    <location>
        <begin position="1"/>
        <end position="26"/>
    </location>
</feature>
<dbReference type="GO" id="GO:0005506">
    <property type="term" value="F:iron ion binding"/>
    <property type="evidence" value="ECO:0007669"/>
    <property type="project" value="InterPro"/>
</dbReference>
<dbReference type="Gene3D" id="1.10.760.10">
    <property type="entry name" value="Cytochrome c-like domain"/>
    <property type="match status" value="1"/>
</dbReference>
<evidence type="ECO:0000313" key="10">
    <source>
        <dbReference type="Proteomes" id="UP000192708"/>
    </source>
</evidence>
<dbReference type="AlphaFoldDB" id="A0A1W2BTI9"/>
<dbReference type="PROSITE" id="PS51007">
    <property type="entry name" value="CYTC"/>
    <property type="match status" value="1"/>
</dbReference>
<evidence type="ECO:0000256" key="4">
    <source>
        <dbReference type="ARBA" id="ARBA00022982"/>
    </source>
</evidence>
<evidence type="ECO:0000256" key="7">
    <source>
        <dbReference type="SAM" id="SignalP"/>
    </source>
</evidence>
<evidence type="ECO:0000259" key="8">
    <source>
        <dbReference type="PROSITE" id="PS51007"/>
    </source>
</evidence>
<dbReference type="STRING" id="1938817.SAMN06296008_11566"/>
<proteinExistence type="predicted"/>
<dbReference type="GO" id="GO:0020037">
    <property type="term" value="F:heme binding"/>
    <property type="evidence" value="ECO:0007669"/>
    <property type="project" value="InterPro"/>
</dbReference>
<keyword evidence="5 6" id="KW-0408">Iron</keyword>
<sequence>MYSAGHVKWALALICIALMLSGSVRAAELIEGKDVARKSLCLGCHAEKQKVVGPAFAEIARRYDNTPQSYTYLINRIKNGGVGAWGAVPMPANKNNITEDEIRKVIDWIFTMKTGER</sequence>
<dbReference type="InterPro" id="IPR009056">
    <property type="entry name" value="Cyt_c-like_dom"/>
</dbReference>
<keyword evidence="3 6" id="KW-0479">Metal-binding</keyword>
<evidence type="ECO:0000256" key="5">
    <source>
        <dbReference type="ARBA" id="ARBA00023004"/>
    </source>
</evidence>
<evidence type="ECO:0000256" key="2">
    <source>
        <dbReference type="ARBA" id="ARBA00022617"/>
    </source>
</evidence>
<dbReference type="Pfam" id="PF00034">
    <property type="entry name" value="Cytochrom_C"/>
    <property type="match status" value="1"/>
</dbReference>